<proteinExistence type="predicted"/>
<gene>
    <name evidence="2" type="ORF">Q764_09005</name>
</gene>
<dbReference type="GO" id="GO:0004527">
    <property type="term" value="F:exonuclease activity"/>
    <property type="evidence" value="ECO:0007669"/>
    <property type="project" value="UniProtKB-KW"/>
</dbReference>
<dbReference type="InterPro" id="IPR021457">
    <property type="entry name" value="DUF3108"/>
</dbReference>
<feature type="chain" id="PRO_5002003122" evidence="1">
    <location>
        <begin position="24"/>
        <end position="263"/>
    </location>
</feature>
<organism evidence="2 3">
    <name type="scientific">Flavobacterium suncheonense GH29-5 = DSM 17707</name>
    <dbReference type="NCBI Taxonomy" id="1121899"/>
    <lineage>
        <taxon>Bacteria</taxon>
        <taxon>Pseudomonadati</taxon>
        <taxon>Bacteroidota</taxon>
        <taxon>Flavobacteriia</taxon>
        <taxon>Flavobacteriales</taxon>
        <taxon>Flavobacteriaceae</taxon>
        <taxon>Flavobacterium</taxon>
    </lineage>
</organism>
<dbReference type="Proteomes" id="UP000030121">
    <property type="component" value="Unassembled WGS sequence"/>
</dbReference>
<reference evidence="2 3" key="1">
    <citation type="submission" date="2013-09" db="EMBL/GenBank/DDBJ databases">
        <authorList>
            <person name="Zeng Z."/>
            <person name="Chen C."/>
        </authorList>
    </citation>
    <scope>NUCLEOTIDE SEQUENCE [LARGE SCALE GENOMIC DNA]</scope>
    <source>
        <strain evidence="2 3">GH29-5</strain>
    </source>
</reference>
<dbReference type="STRING" id="1121899.GCA_000430025_02033"/>
<feature type="signal peptide" evidence="1">
    <location>
        <begin position="1"/>
        <end position="23"/>
    </location>
</feature>
<dbReference type="EMBL" id="JRLW01000010">
    <property type="protein sequence ID" value="KGO89201.1"/>
    <property type="molecule type" value="Genomic_DNA"/>
</dbReference>
<evidence type="ECO:0000313" key="3">
    <source>
        <dbReference type="Proteomes" id="UP000030121"/>
    </source>
</evidence>
<evidence type="ECO:0000313" key="2">
    <source>
        <dbReference type="EMBL" id="KGO89201.1"/>
    </source>
</evidence>
<dbReference type="RefSeq" id="WP_026980464.1">
    <property type="nucleotide sequence ID" value="NZ_AUCZ01000009.1"/>
</dbReference>
<keyword evidence="2" id="KW-0378">Hydrolase</keyword>
<evidence type="ECO:0000256" key="1">
    <source>
        <dbReference type="SAM" id="SignalP"/>
    </source>
</evidence>
<keyword evidence="1" id="KW-0732">Signal</keyword>
<dbReference type="Pfam" id="PF11306">
    <property type="entry name" value="DUF3108"/>
    <property type="match status" value="1"/>
</dbReference>
<protein>
    <submittedName>
        <fullName evidence="2">ATP-dependent exonuclease</fullName>
    </submittedName>
</protein>
<keyword evidence="3" id="KW-1185">Reference proteome</keyword>
<comment type="caution">
    <text evidence="2">The sequence shown here is derived from an EMBL/GenBank/DDBJ whole genome shotgun (WGS) entry which is preliminary data.</text>
</comment>
<sequence length="263" mass="30258">MKKIIVSLLLLGLLIFAASFSVAKQDTAFTTGEFFKFRIHYGLVNAGYATLETKEAIRNNKKVHHVVGKGYTVGMTKFFFKVEDDYQSYFDKETGQPYQFVRKIDEGGYTKDQEGFFNQTKNTVLVKDYKNKTEKTFAVTENVQDIVSSFYYLRNHPKIDKLTPGESIVIDMFFDDEIYKFKLKYLKREDISTKFGTVSSMVFRPYVQSGRVFKEEESLTVWISDDENKVPLRIKASLAVGSLKADLDGFKGLKNSFKVKVKN</sequence>
<keyword evidence="2" id="KW-0540">Nuclease</keyword>
<dbReference type="AlphaFoldDB" id="A0A0A2MC74"/>
<dbReference type="eggNOG" id="COG3170">
    <property type="taxonomic scope" value="Bacteria"/>
</dbReference>
<name>A0A0A2MC74_9FLAO</name>
<dbReference type="OrthoDB" id="9808473at2"/>
<keyword evidence="2" id="KW-0269">Exonuclease</keyword>
<accession>A0A0A2MC74</accession>